<comment type="similarity">
    <text evidence="1">Belongs to the short-chain dehydrogenases/reductases (SDR) family.</text>
</comment>
<dbReference type="RefSeq" id="WP_308984559.1">
    <property type="nucleotide sequence ID" value="NZ_JARXIC010000008.1"/>
</dbReference>
<keyword evidence="4" id="KW-1185">Reference proteome</keyword>
<proteinExistence type="inferred from homology"/>
<dbReference type="Pfam" id="PF13561">
    <property type="entry name" value="adh_short_C2"/>
    <property type="match status" value="1"/>
</dbReference>
<name>A0ABU1AK12_9BACT</name>
<dbReference type="PANTHER" id="PTHR42760:SF133">
    <property type="entry name" value="3-OXOACYL-[ACYL-CARRIER-PROTEIN] REDUCTASE"/>
    <property type="match status" value="1"/>
</dbReference>
<evidence type="ECO:0000256" key="2">
    <source>
        <dbReference type="ARBA" id="ARBA00023002"/>
    </source>
</evidence>
<evidence type="ECO:0000256" key="1">
    <source>
        <dbReference type="ARBA" id="ARBA00006484"/>
    </source>
</evidence>
<dbReference type="EC" id="1.-.-.-" evidence="3"/>
<dbReference type="PROSITE" id="PS00061">
    <property type="entry name" value="ADH_SHORT"/>
    <property type="match status" value="1"/>
</dbReference>
<keyword evidence="2 3" id="KW-0560">Oxidoreductase</keyword>
<sequence length="266" mass="28298">MPIDSTAGLSFSGQTVLVTGSSRNLGLAIAIAFIEAGARVVLHGCEANFQATYDGLQASYPEAELLQLAFDLSDATAIDRAFQQLDAQDWMPDVLVNNAAHLGLNDDGVLGQSPEFFREVLEVNLFGAFRCCQLVAQHQKQHEGGAIVNISSLASQQGIYGRSAYNVSKAALDGLTRSMAQELSGDGIRVNSLVLGYVWTERWNHLPAGVEARRLKNMPAGAPSSQQEIARTVLFLASASAPTLVGAQLILDGGMATQQLPRDVGV</sequence>
<dbReference type="PANTHER" id="PTHR42760">
    <property type="entry name" value="SHORT-CHAIN DEHYDROGENASES/REDUCTASES FAMILY MEMBER"/>
    <property type="match status" value="1"/>
</dbReference>
<accession>A0ABU1AK12</accession>
<reference evidence="3 4" key="1">
    <citation type="submission" date="2023-04" db="EMBL/GenBank/DDBJ databases">
        <title>A novel bacteria isolated from coastal sediment.</title>
        <authorList>
            <person name="Liu X.-J."/>
            <person name="Du Z.-J."/>
        </authorList>
    </citation>
    <scope>NUCLEOTIDE SEQUENCE [LARGE SCALE GENOMIC DNA]</scope>
    <source>
        <strain evidence="3 4">SDUM461004</strain>
    </source>
</reference>
<dbReference type="InterPro" id="IPR036291">
    <property type="entry name" value="NAD(P)-bd_dom_sf"/>
</dbReference>
<dbReference type="SUPFAM" id="SSF51735">
    <property type="entry name" value="NAD(P)-binding Rossmann-fold domains"/>
    <property type="match status" value="1"/>
</dbReference>
<dbReference type="InterPro" id="IPR020904">
    <property type="entry name" value="Sc_DH/Rdtase_CS"/>
</dbReference>
<dbReference type="GO" id="GO:0016491">
    <property type="term" value="F:oxidoreductase activity"/>
    <property type="evidence" value="ECO:0007669"/>
    <property type="project" value="UniProtKB-KW"/>
</dbReference>
<dbReference type="PRINTS" id="PR00081">
    <property type="entry name" value="GDHRDH"/>
</dbReference>
<dbReference type="EMBL" id="JARXIC010000008">
    <property type="protein sequence ID" value="MDQ8194076.1"/>
    <property type="molecule type" value="Genomic_DNA"/>
</dbReference>
<dbReference type="Proteomes" id="UP001243717">
    <property type="component" value="Unassembled WGS sequence"/>
</dbReference>
<evidence type="ECO:0000313" key="4">
    <source>
        <dbReference type="Proteomes" id="UP001243717"/>
    </source>
</evidence>
<dbReference type="Gene3D" id="3.40.50.720">
    <property type="entry name" value="NAD(P)-binding Rossmann-like Domain"/>
    <property type="match status" value="1"/>
</dbReference>
<dbReference type="CDD" id="cd05233">
    <property type="entry name" value="SDR_c"/>
    <property type="match status" value="1"/>
</dbReference>
<gene>
    <name evidence="3" type="ORF">QEH59_06550</name>
</gene>
<evidence type="ECO:0000313" key="3">
    <source>
        <dbReference type="EMBL" id="MDQ8194076.1"/>
    </source>
</evidence>
<protein>
    <submittedName>
        <fullName evidence="3">SDR family NAD(P)-dependent oxidoreductase</fullName>
        <ecNumber evidence="3">1.-.-.-</ecNumber>
    </submittedName>
</protein>
<dbReference type="PRINTS" id="PR00080">
    <property type="entry name" value="SDRFAMILY"/>
</dbReference>
<comment type="caution">
    <text evidence="3">The sequence shown here is derived from an EMBL/GenBank/DDBJ whole genome shotgun (WGS) entry which is preliminary data.</text>
</comment>
<organism evidence="3 4">
    <name type="scientific">Thalassobacterium sedimentorum</name>
    <dbReference type="NCBI Taxonomy" id="3041258"/>
    <lineage>
        <taxon>Bacteria</taxon>
        <taxon>Pseudomonadati</taxon>
        <taxon>Verrucomicrobiota</taxon>
        <taxon>Opitutia</taxon>
        <taxon>Puniceicoccales</taxon>
        <taxon>Coraliomargaritaceae</taxon>
        <taxon>Thalassobacterium</taxon>
    </lineage>
</organism>
<dbReference type="InterPro" id="IPR002347">
    <property type="entry name" value="SDR_fam"/>
</dbReference>